<evidence type="ECO:0000259" key="5">
    <source>
        <dbReference type="Pfam" id="PF00551"/>
    </source>
</evidence>
<evidence type="ECO:0000313" key="6">
    <source>
        <dbReference type="EMBL" id="CAB3932686.1"/>
    </source>
</evidence>
<sequence>MKSVVFLCSGGGGNLRFVQAAMQRGWLPGGRIMGVLTDRECGASEFARGNGLFTRCMDFSRSGQADVQLELRRLAPDAVVTNVHKILTPDFVAEHEHALLNLHYSLLPAFGGTIGVEPVRRALEYGVTLLGVTAHRVSAEVDAGRPLAQAAIPVEAGDDVDHVMDLVFRAGCLALLEALRSQLGIAGQPRARLLRLCGRDVMFNPFGSSGDAWADETFWQELKANTAAEPPSC</sequence>
<protein>
    <recommendedName>
        <fullName evidence="2">phosphoribosylglycinamide formyltransferase 1</fullName>
        <ecNumber evidence="2">2.1.2.2</ecNumber>
    </recommendedName>
</protein>
<accession>A0A6S7F1D7</accession>
<keyword evidence="4" id="KW-0658">Purine biosynthesis</keyword>
<dbReference type="Proteomes" id="UP000494183">
    <property type="component" value="Unassembled WGS sequence"/>
</dbReference>
<dbReference type="EC" id="2.1.2.2" evidence="2"/>
<dbReference type="PANTHER" id="PTHR43369:SF2">
    <property type="entry name" value="PHOSPHORIBOSYLGLYCINAMIDE FORMYLTRANSFERASE"/>
    <property type="match status" value="1"/>
</dbReference>
<dbReference type="Gene3D" id="3.40.50.170">
    <property type="entry name" value="Formyl transferase, N-terminal domain"/>
    <property type="match status" value="1"/>
</dbReference>
<comment type="pathway">
    <text evidence="1">Purine metabolism; IMP biosynthesis via de novo pathway; N(2)-formyl-N(1)-(5-phospho-D-ribosyl)glycinamide from N(1)-(5-phospho-D-ribosyl)glycinamide (10-formyl THF route): step 1/1.</text>
</comment>
<evidence type="ECO:0000256" key="3">
    <source>
        <dbReference type="ARBA" id="ARBA00022679"/>
    </source>
</evidence>
<keyword evidence="7" id="KW-1185">Reference proteome</keyword>
<dbReference type="GO" id="GO:0005829">
    <property type="term" value="C:cytosol"/>
    <property type="evidence" value="ECO:0007669"/>
    <property type="project" value="TreeGrafter"/>
</dbReference>
<dbReference type="AlphaFoldDB" id="A0A6S7F1D7"/>
<evidence type="ECO:0000256" key="4">
    <source>
        <dbReference type="ARBA" id="ARBA00022755"/>
    </source>
</evidence>
<dbReference type="Pfam" id="PF00551">
    <property type="entry name" value="Formyl_trans_N"/>
    <property type="match status" value="1"/>
</dbReference>
<keyword evidence="3 6" id="KW-0808">Transferase</keyword>
<dbReference type="InterPro" id="IPR036477">
    <property type="entry name" value="Formyl_transf_N_sf"/>
</dbReference>
<name>A0A6S7F1D7_9BURK</name>
<dbReference type="EMBL" id="CADILH010000004">
    <property type="protein sequence ID" value="CAB3932686.1"/>
    <property type="molecule type" value="Genomic_DNA"/>
</dbReference>
<dbReference type="GO" id="GO:0004644">
    <property type="term" value="F:phosphoribosylglycinamide formyltransferase activity"/>
    <property type="evidence" value="ECO:0007669"/>
    <property type="project" value="UniProtKB-EC"/>
</dbReference>
<organism evidence="6 7">
    <name type="scientific">Achromobacter insolitus</name>
    <dbReference type="NCBI Taxonomy" id="217204"/>
    <lineage>
        <taxon>Bacteria</taxon>
        <taxon>Pseudomonadati</taxon>
        <taxon>Pseudomonadota</taxon>
        <taxon>Betaproteobacteria</taxon>
        <taxon>Burkholderiales</taxon>
        <taxon>Alcaligenaceae</taxon>
        <taxon>Achromobacter</taxon>
    </lineage>
</organism>
<evidence type="ECO:0000313" key="7">
    <source>
        <dbReference type="Proteomes" id="UP000494183"/>
    </source>
</evidence>
<reference evidence="6 7" key="1">
    <citation type="submission" date="2020-04" db="EMBL/GenBank/DDBJ databases">
        <authorList>
            <person name="De Canck E."/>
        </authorList>
    </citation>
    <scope>NUCLEOTIDE SEQUENCE [LARGE SCALE GENOMIC DNA]</scope>
    <source>
        <strain evidence="6 7">LMG 6000</strain>
    </source>
</reference>
<dbReference type="InterPro" id="IPR002376">
    <property type="entry name" value="Formyl_transf_N"/>
</dbReference>
<dbReference type="GO" id="GO:0006189">
    <property type="term" value="P:'de novo' IMP biosynthetic process"/>
    <property type="evidence" value="ECO:0007669"/>
    <property type="project" value="TreeGrafter"/>
</dbReference>
<proteinExistence type="predicted"/>
<dbReference type="PANTHER" id="PTHR43369">
    <property type="entry name" value="PHOSPHORIBOSYLGLYCINAMIDE FORMYLTRANSFERASE"/>
    <property type="match status" value="1"/>
</dbReference>
<gene>
    <name evidence="6" type="primary">purN_1</name>
    <name evidence="6" type="ORF">LMG6000_02795</name>
</gene>
<dbReference type="RefSeq" id="WP_175200391.1">
    <property type="nucleotide sequence ID" value="NZ_CADILH010000004.1"/>
</dbReference>
<evidence type="ECO:0000256" key="2">
    <source>
        <dbReference type="ARBA" id="ARBA00012254"/>
    </source>
</evidence>
<dbReference type="SUPFAM" id="SSF53328">
    <property type="entry name" value="Formyltransferase"/>
    <property type="match status" value="1"/>
</dbReference>
<feature type="domain" description="Formyl transferase N-terminal" evidence="5">
    <location>
        <begin position="4"/>
        <end position="178"/>
    </location>
</feature>
<evidence type="ECO:0000256" key="1">
    <source>
        <dbReference type="ARBA" id="ARBA00005054"/>
    </source>
</evidence>